<name>A0AA35RMP6_GEOBA</name>
<feature type="transmembrane region" description="Helical" evidence="1">
    <location>
        <begin position="26"/>
        <end position="46"/>
    </location>
</feature>
<keyword evidence="1" id="KW-1133">Transmembrane helix</keyword>
<evidence type="ECO:0000313" key="3">
    <source>
        <dbReference type="Proteomes" id="UP001174909"/>
    </source>
</evidence>
<comment type="caution">
    <text evidence="2">The sequence shown here is derived from an EMBL/GenBank/DDBJ whole genome shotgun (WGS) entry which is preliminary data.</text>
</comment>
<evidence type="ECO:0000313" key="2">
    <source>
        <dbReference type="EMBL" id="CAI8014353.1"/>
    </source>
</evidence>
<keyword evidence="1" id="KW-0472">Membrane</keyword>
<sequence>ICGPARPHPLARALTRSYRPRGRRGFSLSSLSSVCLVVYASELYVLPGFSTVLPSLFTTNFFSLSVLLVPYGTPCLYYPPWLLFLSSCHALFVQ</sequence>
<dbReference type="AlphaFoldDB" id="A0AA35RMP6"/>
<keyword evidence="1" id="KW-0812">Transmembrane</keyword>
<organism evidence="2 3">
    <name type="scientific">Geodia barretti</name>
    <name type="common">Barrett's horny sponge</name>
    <dbReference type="NCBI Taxonomy" id="519541"/>
    <lineage>
        <taxon>Eukaryota</taxon>
        <taxon>Metazoa</taxon>
        <taxon>Porifera</taxon>
        <taxon>Demospongiae</taxon>
        <taxon>Heteroscleromorpha</taxon>
        <taxon>Tetractinellida</taxon>
        <taxon>Astrophorina</taxon>
        <taxon>Geodiidae</taxon>
        <taxon>Geodia</taxon>
    </lineage>
</organism>
<feature type="non-terminal residue" evidence="2">
    <location>
        <position position="94"/>
    </location>
</feature>
<protein>
    <submittedName>
        <fullName evidence="2">Uncharacterized protein</fullName>
    </submittedName>
</protein>
<accession>A0AA35RMP6</accession>
<reference evidence="2" key="1">
    <citation type="submission" date="2023-03" db="EMBL/GenBank/DDBJ databases">
        <authorList>
            <person name="Steffen K."/>
            <person name="Cardenas P."/>
        </authorList>
    </citation>
    <scope>NUCLEOTIDE SEQUENCE</scope>
</reference>
<dbReference type="EMBL" id="CASHTH010001356">
    <property type="protein sequence ID" value="CAI8014353.1"/>
    <property type="molecule type" value="Genomic_DNA"/>
</dbReference>
<proteinExistence type="predicted"/>
<keyword evidence="3" id="KW-1185">Reference proteome</keyword>
<dbReference type="Proteomes" id="UP001174909">
    <property type="component" value="Unassembled WGS sequence"/>
</dbReference>
<evidence type="ECO:0000256" key="1">
    <source>
        <dbReference type="SAM" id="Phobius"/>
    </source>
</evidence>
<feature type="non-terminal residue" evidence="2">
    <location>
        <position position="1"/>
    </location>
</feature>
<gene>
    <name evidence="2" type="ORF">GBAR_LOCUS8974</name>
</gene>